<organism evidence="3 4">
    <name type="scientific">Mammaliicoccus sciuri</name>
    <name type="common">Staphylococcus sciuri</name>
    <dbReference type="NCBI Taxonomy" id="1296"/>
    <lineage>
        <taxon>Bacteria</taxon>
        <taxon>Bacillati</taxon>
        <taxon>Bacillota</taxon>
        <taxon>Bacilli</taxon>
        <taxon>Bacillales</taxon>
        <taxon>Staphylococcaceae</taxon>
        <taxon>Mammaliicoccus</taxon>
    </lineage>
</organism>
<proteinExistence type="inferred from homology"/>
<accession>A0AAW5LKM8</accession>
<dbReference type="PANTHER" id="PTHR43000">
    <property type="entry name" value="DTDP-D-GLUCOSE 4,6-DEHYDRATASE-RELATED"/>
    <property type="match status" value="1"/>
</dbReference>
<evidence type="ECO:0000313" key="3">
    <source>
        <dbReference type="EMBL" id="MCQ9303592.1"/>
    </source>
</evidence>
<name>A0AAW5LKM8_MAMSC</name>
<dbReference type="Proteomes" id="UP001204068">
    <property type="component" value="Unassembled WGS sequence"/>
</dbReference>
<evidence type="ECO:0000256" key="1">
    <source>
        <dbReference type="ARBA" id="ARBA00007637"/>
    </source>
</evidence>
<dbReference type="Gene3D" id="3.40.50.720">
    <property type="entry name" value="NAD(P)-binding Rossmann-like Domain"/>
    <property type="match status" value="1"/>
</dbReference>
<comment type="caution">
    <text evidence="3">The sequence shown here is derived from an EMBL/GenBank/DDBJ whole genome shotgun (WGS) entry which is preliminary data.</text>
</comment>
<dbReference type="AlphaFoldDB" id="A0AAW5LKM8"/>
<evidence type="ECO:0000313" key="4">
    <source>
        <dbReference type="Proteomes" id="UP001204068"/>
    </source>
</evidence>
<feature type="domain" description="NAD-dependent epimerase/dehydratase" evidence="2">
    <location>
        <begin position="4"/>
        <end position="243"/>
    </location>
</feature>
<evidence type="ECO:0000259" key="2">
    <source>
        <dbReference type="Pfam" id="PF01370"/>
    </source>
</evidence>
<reference evidence="3" key="1">
    <citation type="submission" date="2022-07" db="EMBL/GenBank/DDBJ databases">
        <title>Bacterial species isolated from the porcine tonsil microbiota.</title>
        <authorList>
            <person name="Oliveira I.M.F."/>
        </authorList>
    </citation>
    <scope>NUCLEOTIDE SEQUENCE</scope>
    <source>
        <strain evidence="3">8QC2O2</strain>
    </source>
</reference>
<sequence>MDKILITGGAGFIGSHLSEALQGKYDIYILDNFITGKRENIKFIDDDKIFECDITNIRKLEGIIKEHRFDFIIHLAALVSVEKSVNDPILSHEINGSATIKILEIIRKYNTNIKKFIFASSAAVYGNDPLLPKSINMPVSPMTPYALDKYYGERTALNFNLLYGIPTTSLRFFNVYGPKQDASSPYAGVISKIQKSFHQKTDFNIYGDGNQTRDFVYVLDVVQAIQLIINKCNLTNGKVYNVGTGIETTLNDVYEEFTNLYRYKINCSYLEERSGDIRYSYSDINNLLELGYKPEYSIRRGLFEYFSYINNFENTKESTE</sequence>
<dbReference type="InterPro" id="IPR001509">
    <property type="entry name" value="Epimerase_deHydtase"/>
</dbReference>
<gene>
    <name evidence="3" type="ORF">NQ032_08265</name>
</gene>
<dbReference type="SUPFAM" id="SSF51735">
    <property type="entry name" value="NAD(P)-binding Rossmann-fold domains"/>
    <property type="match status" value="1"/>
</dbReference>
<comment type="similarity">
    <text evidence="1">Belongs to the NAD(P)-dependent epimerase/dehydratase family.</text>
</comment>
<dbReference type="InterPro" id="IPR036291">
    <property type="entry name" value="NAD(P)-bd_dom_sf"/>
</dbReference>
<dbReference type="Pfam" id="PF01370">
    <property type="entry name" value="Epimerase"/>
    <property type="match status" value="1"/>
</dbReference>
<dbReference type="RefSeq" id="WP_257099529.1">
    <property type="nucleotide sequence ID" value="NZ_JANILD010000003.1"/>
</dbReference>
<dbReference type="EMBL" id="JANILD010000003">
    <property type="protein sequence ID" value="MCQ9303592.1"/>
    <property type="molecule type" value="Genomic_DNA"/>
</dbReference>
<protein>
    <submittedName>
        <fullName evidence="3">NAD-dependent epimerase/dehydratase family protein</fullName>
    </submittedName>
</protein>